<feature type="transmembrane region" description="Helical" evidence="9">
    <location>
        <begin position="42"/>
        <end position="72"/>
    </location>
</feature>
<evidence type="ECO:0000313" key="11">
    <source>
        <dbReference type="Proteomes" id="UP000195787"/>
    </source>
</evidence>
<evidence type="ECO:0000256" key="7">
    <source>
        <dbReference type="ARBA" id="ARBA00023010"/>
    </source>
</evidence>
<dbReference type="PANTHER" id="PTHR33910:SF1">
    <property type="entry name" value="PROTEIN TRANSLOCASE SUBUNIT SECE"/>
    <property type="match status" value="1"/>
</dbReference>
<keyword evidence="2 9" id="KW-0813">Transport</keyword>
<keyword evidence="7 9" id="KW-0811">Translocation</keyword>
<reference evidence="10 11" key="1">
    <citation type="submission" date="2017-02" db="EMBL/GenBank/DDBJ databases">
        <authorList>
            <person name="Peterson S.W."/>
        </authorList>
    </citation>
    <scope>NUCLEOTIDE SEQUENCE [LARGE SCALE GENOMIC DNA]</scope>
    <source>
        <strain evidence="10 11">LMG 22410</strain>
    </source>
</reference>
<evidence type="ECO:0000256" key="1">
    <source>
        <dbReference type="ARBA" id="ARBA00004370"/>
    </source>
</evidence>
<dbReference type="InterPro" id="IPR038379">
    <property type="entry name" value="SecE_sf"/>
</dbReference>
<keyword evidence="5 9" id="KW-0653">Protein transport</keyword>
<dbReference type="OrthoDB" id="9805743at2"/>
<dbReference type="GO" id="GO:0065002">
    <property type="term" value="P:intracellular protein transmembrane transport"/>
    <property type="evidence" value="ECO:0007669"/>
    <property type="project" value="UniProtKB-UniRule"/>
</dbReference>
<dbReference type="InterPro" id="IPR001901">
    <property type="entry name" value="Translocase_SecE/Sec61-g"/>
</dbReference>
<dbReference type="GeneID" id="303173916"/>
<dbReference type="NCBIfam" id="TIGR00964">
    <property type="entry name" value="secE_bact"/>
    <property type="match status" value="1"/>
</dbReference>
<keyword evidence="8 9" id="KW-0472">Membrane</keyword>
<comment type="similarity">
    <text evidence="9">Belongs to the SecE/SEC61-gamma family.</text>
</comment>
<dbReference type="GO" id="GO:0008320">
    <property type="term" value="F:protein transmembrane transporter activity"/>
    <property type="evidence" value="ECO:0007669"/>
    <property type="project" value="UniProtKB-UniRule"/>
</dbReference>
<dbReference type="AlphaFoldDB" id="A0A1R4GHJ1"/>
<evidence type="ECO:0000256" key="3">
    <source>
        <dbReference type="ARBA" id="ARBA00022475"/>
    </source>
</evidence>
<dbReference type="RefSeq" id="WP_086992769.1">
    <property type="nucleotide sequence ID" value="NZ_FUHU01000044.1"/>
</dbReference>
<name>A0A1R4GHJ1_9MICO</name>
<evidence type="ECO:0000256" key="8">
    <source>
        <dbReference type="ARBA" id="ARBA00023136"/>
    </source>
</evidence>
<evidence type="ECO:0000256" key="2">
    <source>
        <dbReference type="ARBA" id="ARBA00022448"/>
    </source>
</evidence>
<dbReference type="Proteomes" id="UP000195787">
    <property type="component" value="Unassembled WGS sequence"/>
</dbReference>
<keyword evidence="3 9" id="KW-1003">Cell membrane</keyword>
<dbReference type="GO" id="GO:0043952">
    <property type="term" value="P:protein transport by the Sec complex"/>
    <property type="evidence" value="ECO:0007669"/>
    <property type="project" value="UniProtKB-UniRule"/>
</dbReference>
<dbReference type="PANTHER" id="PTHR33910">
    <property type="entry name" value="PROTEIN TRANSLOCASE SUBUNIT SECE"/>
    <property type="match status" value="1"/>
</dbReference>
<dbReference type="GO" id="GO:0009306">
    <property type="term" value="P:protein secretion"/>
    <property type="evidence" value="ECO:0007669"/>
    <property type="project" value="UniProtKB-UniRule"/>
</dbReference>
<gene>
    <name evidence="9" type="primary">secE</name>
    <name evidence="10" type="ORF">CZ674_11935</name>
</gene>
<keyword evidence="11" id="KW-1185">Reference proteome</keyword>
<accession>A0A1R4GHJ1</accession>
<evidence type="ECO:0000256" key="4">
    <source>
        <dbReference type="ARBA" id="ARBA00022692"/>
    </source>
</evidence>
<dbReference type="InterPro" id="IPR005807">
    <property type="entry name" value="SecE_bac"/>
</dbReference>
<comment type="subunit">
    <text evidence="9">Component of the Sec protein translocase complex. Heterotrimer consisting of SecY, SecE and SecG subunits. The heterotrimers can form oligomers, although 1 heterotrimer is thought to be able to translocate proteins. Interacts with the ribosome. Interacts with SecDF, and other proteins may be involved. Interacts with SecA.</text>
</comment>
<dbReference type="Pfam" id="PF00584">
    <property type="entry name" value="SecE"/>
    <property type="match status" value="1"/>
</dbReference>
<comment type="function">
    <text evidence="9">Essential subunit of the Sec protein translocation channel SecYEG. Clamps together the 2 halves of SecY. May contact the channel plug during translocation.</text>
</comment>
<evidence type="ECO:0000256" key="6">
    <source>
        <dbReference type="ARBA" id="ARBA00022989"/>
    </source>
</evidence>
<dbReference type="Gene3D" id="1.20.5.1030">
    <property type="entry name" value="Preprotein translocase secy subunit"/>
    <property type="match status" value="1"/>
</dbReference>
<protein>
    <recommendedName>
        <fullName evidence="9">Protein translocase subunit SecE</fullName>
    </recommendedName>
</protein>
<dbReference type="GO" id="GO:0006605">
    <property type="term" value="P:protein targeting"/>
    <property type="evidence" value="ECO:0007669"/>
    <property type="project" value="UniProtKB-UniRule"/>
</dbReference>
<evidence type="ECO:0000256" key="5">
    <source>
        <dbReference type="ARBA" id="ARBA00022927"/>
    </source>
</evidence>
<dbReference type="HAMAP" id="MF_00422">
    <property type="entry name" value="SecE"/>
    <property type="match status" value="1"/>
</dbReference>
<comment type="subcellular location">
    <subcellularLocation>
        <location evidence="9">Cell membrane</location>
        <topology evidence="9">Single-pass membrane protein</topology>
    </subcellularLocation>
    <subcellularLocation>
        <location evidence="1">Membrane</location>
    </subcellularLocation>
</comment>
<evidence type="ECO:0000313" key="10">
    <source>
        <dbReference type="EMBL" id="SJM67412.1"/>
    </source>
</evidence>
<organism evidence="10 11">
    <name type="scientific">Agrococcus casei LMG 22410</name>
    <dbReference type="NCBI Taxonomy" id="1255656"/>
    <lineage>
        <taxon>Bacteria</taxon>
        <taxon>Bacillati</taxon>
        <taxon>Actinomycetota</taxon>
        <taxon>Actinomycetes</taxon>
        <taxon>Micrococcales</taxon>
        <taxon>Microbacteriaceae</taxon>
        <taxon>Agrococcus</taxon>
    </lineage>
</organism>
<dbReference type="EMBL" id="FUHU01000044">
    <property type="protein sequence ID" value="SJM67412.1"/>
    <property type="molecule type" value="Genomic_DNA"/>
</dbReference>
<dbReference type="GO" id="GO:0005886">
    <property type="term" value="C:plasma membrane"/>
    <property type="evidence" value="ECO:0007669"/>
    <property type="project" value="UniProtKB-SubCell"/>
</dbReference>
<evidence type="ECO:0000256" key="9">
    <source>
        <dbReference type="HAMAP-Rule" id="MF_00422"/>
    </source>
</evidence>
<sequence>MAEKASVQKRNKARNPFVAVVTFIKEVFAELSKVVTPTKRELISYTTVVLVFVALMMLFVFGLDALSAWIMANLFGNGVVLN</sequence>
<keyword evidence="4 9" id="KW-0812">Transmembrane</keyword>
<proteinExistence type="inferred from homology"/>
<keyword evidence="6 9" id="KW-1133">Transmembrane helix</keyword>